<keyword evidence="1" id="KW-0472">Membrane</keyword>
<organism evidence="2 3">
    <name type="scientific">Evansella caseinilytica</name>
    <dbReference type="NCBI Taxonomy" id="1503961"/>
    <lineage>
        <taxon>Bacteria</taxon>
        <taxon>Bacillati</taxon>
        <taxon>Bacillota</taxon>
        <taxon>Bacilli</taxon>
        <taxon>Bacillales</taxon>
        <taxon>Bacillaceae</taxon>
        <taxon>Evansella</taxon>
    </lineage>
</organism>
<dbReference type="Proteomes" id="UP000198935">
    <property type="component" value="Unassembled WGS sequence"/>
</dbReference>
<proteinExistence type="predicted"/>
<accession>A0A1H3I121</accession>
<evidence type="ECO:0000313" key="3">
    <source>
        <dbReference type="Proteomes" id="UP000198935"/>
    </source>
</evidence>
<keyword evidence="1" id="KW-1133">Transmembrane helix</keyword>
<evidence type="ECO:0000256" key="1">
    <source>
        <dbReference type="SAM" id="Phobius"/>
    </source>
</evidence>
<dbReference type="EMBL" id="FNPI01000001">
    <property type="protein sequence ID" value="SDY20809.1"/>
    <property type="molecule type" value="Genomic_DNA"/>
</dbReference>
<sequence length="106" mass="11971">MIIWRGWGILNLIILILVAFLVHTVVPRGLVNDKVLNAFVFIISGIIIWYAGKALNAKANRVMVDQETGEQYRMGNQHSFFFIPMQYWGPIGLIGGIFLIVSTFFG</sequence>
<keyword evidence="3" id="KW-1185">Reference proteome</keyword>
<protein>
    <submittedName>
        <fullName evidence="2">Uncharacterized protein</fullName>
    </submittedName>
</protein>
<reference evidence="3" key="1">
    <citation type="submission" date="2016-10" db="EMBL/GenBank/DDBJ databases">
        <authorList>
            <person name="Varghese N."/>
            <person name="Submissions S."/>
        </authorList>
    </citation>
    <scope>NUCLEOTIDE SEQUENCE [LARGE SCALE GENOMIC DNA]</scope>
    <source>
        <strain evidence="3">SP</strain>
    </source>
</reference>
<feature type="transmembrane region" description="Helical" evidence="1">
    <location>
        <begin position="87"/>
        <end position="105"/>
    </location>
</feature>
<feature type="transmembrane region" description="Helical" evidence="1">
    <location>
        <begin position="6"/>
        <end position="26"/>
    </location>
</feature>
<name>A0A1H3I121_9BACI</name>
<feature type="transmembrane region" description="Helical" evidence="1">
    <location>
        <begin position="35"/>
        <end position="52"/>
    </location>
</feature>
<evidence type="ECO:0000313" key="2">
    <source>
        <dbReference type="EMBL" id="SDY20809.1"/>
    </source>
</evidence>
<gene>
    <name evidence="2" type="ORF">SAMN05421736_101663</name>
</gene>
<dbReference type="AlphaFoldDB" id="A0A1H3I121"/>
<keyword evidence="1" id="KW-0812">Transmembrane</keyword>
<dbReference type="OrthoDB" id="2896801at2"/>